<dbReference type="SUPFAM" id="SSF64518">
    <property type="entry name" value="Phase 1 flagellin"/>
    <property type="match status" value="1"/>
</dbReference>
<keyword evidence="4" id="KW-0964">Secreted</keyword>
<comment type="similarity">
    <text evidence="1 4">Belongs to the bacterial flagellin family.</text>
</comment>
<comment type="function">
    <text evidence="4">Flagellin is the subunit protein which polymerizes to form the filaments of bacterial flagella.</text>
</comment>
<evidence type="ECO:0000256" key="4">
    <source>
        <dbReference type="RuleBase" id="RU362073"/>
    </source>
</evidence>
<feature type="domain" description="Flagellin N-terminal" evidence="6">
    <location>
        <begin position="3"/>
        <end position="140"/>
    </location>
</feature>
<reference evidence="8 9" key="1">
    <citation type="submission" date="2020-12" db="EMBL/GenBank/DDBJ databases">
        <title>Taxonomic evaluation of the Bacillus sporothermodurans group of bacteria based on whole genome sequences.</title>
        <authorList>
            <person name="Fiedler G."/>
            <person name="Herbstmann A.-D."/>
            <person name="Doll E."/>
            <person name="Wenning M."/>
            <person name="Brinks E."/>
            <person name="Kabisch J."/>
            <person name="Breitenwieser F."/>
            <person name="Lappann M."/>
            <person name="Boehnlein C."/>
            <person name="Franz C."/>
        </authorList>
    </citation>
    <scope>NUCLEOTIDE SEQUENCE [LARGE SCALE GENOMIC DNA]</scope>
    <source>
        <strain evidence="8 9">DSM 10599</strain>
    </source>
</reference>
<evidence type="ECO:0000313" key="8">
    <source>
        <dbReference type="EMBL" id="QQX23576.1"/>
    </source>
</evidence>
<proteinExistence type="inferred from homology"/>
<evidence type="ECO:0000259" key="6">
    <source>
        <dbReference type="Pfam" id="PF00669"/>
    </source>
</evidence>
<dbReference type="PRINTS" id="PR00207">
    <property type="entry name" value="FLAGELLIN"/>
</dbReference>
<dbReference type="PANTHER" id="PTHR42792">
    <property type="entry name" value="FLAGELLIN"/>
    <property type="match status" value="1"/>
</dbReference>
<dbReference type="GO" id="GO:0005198">
    <property type="term" value="F:structural molecule activity"/>
    <property type="evidence" value="ECO:0007669"/>
    <property type="project" value="UniProtKB-UniRule"/>
</dbReference>
<evidence type="ECO:0000256" key="2">
    <source>
        <dbReference type="ARBA" id="ARBA00020110"/>
    </source>
</evidence>
<dbReference type="Gene3D" id="3.30.70.2120">
    <property type="match status" value="1"/>
</dbReference>
<dbReference type="SUPFAM" id="SSF110296">
    <property type="entry name" value="Oligoxyloglucan reducing end-specific cellobiohydrolase"/>
    <property type="match status" value="1"/>
</dbReference>
<evidence type="ECO:0000259" key="7">
    <source>
        <dbReference type="Pfam" id="PF00700"/>
    </source>
</evidence>
<dbReference type="Pfam" id="PF00669">
    <property type="entry name" value="Flagellin_N"/>
    <property type="match status" value="1"/>
</dbReference>
<comment type="subcellular location">
    <subcellularLocation>
        <location evidence="4">Secreted</location>
    </subcellularLocation>
    <subcellularLocation>
        <location evidence="4">Bacterial flagellum</location>
    </subcellularLocation>
</comment>
<sequence>MIINYNVPVIKTLNQLNKTNKKVASAVEKLSSGLQINRAGDDAAGLAISEKMRAQIRGLGQAHRNIQDGISLIQTAEGGLSNILSPPLERMRELAVQAANDTLTEEDRAAVQDEIEQIKQGIEQIVQNTNFNGVPLLKGIRDSIPHNPARNPNQFLGIDLSGTQFASSDGVNWSVQATTGAGINTNGLTWGDNQFVVVGNNGLIRTSVDGTSWVNQNSGTSNTLHNVIYGNNQYVAVGSNGTILTSSNGSDWTAQTSGTTENIINVLWNGNQYVAVGGRATILTSDDGVTWTTRYSGVSNTLRAIEWDGSQYVVMGDNGKFLTSSDGKSWAYHSTGISSNFVDVARNDNTFVAITDDGSILSSSNGNNWTIQVSSSRNWLNDIAWSGSQFVITGGTPTAKEMILSSSDGLSWTTRMSGTYAPIQAMVWAGNTDSEQVDNSLKPIVFSLQVGPNANQSVQISINDAGIESIGIADVNVLTRNGWEAAIDRVDQAIGKIISERTKLGSMQNRLEHAMNNNENYEENLTAAESQIRDADIAKSVMEQTRNSILAQAAQAMLAQSQQASQGVLQLLR</sequence>
<accession>A0AB37H6C2</accession>
<dbReference type="GO" id="GO:0005576">
    <property type="term" value="C:extracellular region"/>
    <property type="evidence" value="ECO:0007669"/>
    <property type="project" value="UniProtKB-SubCell"/>
</dbReference>
<dbReference type="InterPro" id="IPR046358">
    <property type="entry name" value="Flagellin_C"/>
</dbReference>
<dbReference type="InterPro" id="IPR001492">
    <property type="entry name" value="Flagellin"/>
</dbReference>
<dbReference type="Proteomes" id="UP000595512">
    <property type="component" value="Chromosome"/>
</dbReference>
<dbReference type="RefSeq" id="WP_107919941.1">
    <property type="nucleotide sequence ID" value="NZ_CP066701.1"/>
</dbReference>
<dbReference type="EMBL" id="CP066701">
    <property type="protein sequence ID" value="QQX23576.1"/>
    <property type="molecule type" value="Genomic_DNA"/>
</dbReference>
<organism evidence="8 9">
    <name type="scientific">Heyndrickxia sporothermodurans</name>
    <dbReference type="NCBI Taxonomy" id="46224"/>
    <lineage>
        <taxon>Bacteria</taxon>
        <taxon>Bacillati</taxon>
        <taxon>Bacillota</taxon>
        <taxon>Bacilli</taxon>
        <taxon>Bacillales</taxon>
        <taxon>Bacillaceae</taxon>
        <taxon>Heyndrickxia</taxon>
    </lineage>
</organism>
<dbReference type="InterPro" id="IPR001029">
    <property type="entry name" value="Flagellin_N"/>
</dbReference>
<evidence type="ECO:0000256" key="1">
    <source>
        <dbReference type="ARBA" id="ARBA00005709"/>
    </source>
</evidence>
<evidence type="ECO:0000256" key="5">
    <source>
        <dbReference type="SAM" id="Coils"/>
    </source>
</evidence>
<dbReference type="Pfam" id="PF00700">
    <property type="entry name" value="Flagellin_C"/>
    <property type="match status" value="1"/>
</dbReference>
<dbReference type="GO" id="GO:0009288">
    <property type="term" value="C:bacterial-type flagellum"/>
    <property type="evidence" value="ECO:0007669"/>
    <property type="project" value="UniProtKB-SubCell"/>
</dbReference>
<feature type="coiled-coil region" evidence="5">
    <location>
        <begin position="504"/>
        <end position="538"/>
    </location>
</feature>
<keyword evidence="3 4" id="KW-0975">Bacterial flagellum</keyword>
<evidence type="ECO:0000256" key="3">
    <source>
        <dbReference type="ARBA" id="ARBA00023143"/>
    </source>
</evidence>
<dbReference type="PANTHER" id="PTHR42792:SF2">
    <property type="entry name" value="FLAGELLIN"/>
    <property type="match status" value="1"/>
</dbReference>
<keyword evidence="5" id="KW-0175">Coiled coil</keyword>
<feature type="domain" description="Flagellin C-terminal" evidence="7">
    <location>
        <begin position="487"/>
        <end position="572"/>
    </location>
</feature>
<dbReference type="AlphaFoldDB" id="A0AB37H6C2"/>
<name>A0AB37H6C2_9BACI</name>
<gene>
    <name evidence="8" type="ORF">JGZ69_11545</name>
</gene>
<dbReference type="Gene3D" id="1.20.1330.10">
    <property type="entry name" value="f41 fragment of flagellin, N-terminal domain"/>
    <property type="match status" value="2"/>
</dbReference>
<evidence type="ECO:0000313" key="9">
    <source>
        <dbReference type="Proteomes" id="UP000595512"/>
    </source>
</evidence>
<protein>
    <recommendedName>
        <fullName evidence="2 4">Flagellin</fullName>
    </recommendedName>
</protein>
<dbReference type="KEGG" id="hspo:JGZ69_11545"/>